<dbReference type="OrthoDB" id="5244617at2"/>
<evidence type="ECO:0000256" key="8">
    <source>
        <dbReference type="ARBA" id="ARBA00023136"/>
    </source>
</evidence>
<evidence type="ECO:0000313" key="12">
    <source>
        <dbReference type="EMBL" id="PJJ56075.1"/>
    </source>
</evidence>
<evidence type="ECO:0000256" key="5">
    <source>
        <dbReference type="ARBA" id="ARBA00022692"/>
    </source>
</evidence>
<dbReference type="Pfam" id="PF12270">
    <property type="entry name" value="Cyt_c_ox_IV"/>
    <property type="match status" value="1"/>
</dbReference>
<evidence type="ECO:0000256" key="10">
    <source>
        <dbReference type="PIRNR" id="PIRNR017385"/>
    </source>
</evidence>
<dbReference type="InterPro" id="IPR021050">
    <property type="entry name" value="Cyt_c_oxidase_su4_actinobac"/>
</dbReference>
<evidence type="ECO:0000256" key="2">
    <source>
        <dbReference type="ARBA" id="ARBA00004651"/>
    </source>
</evidence>
<evidence type="ECO:0000256" key="9">
    <source>
        <dbReference type="ARBA" id="ARBA00047816"/>
    </source>
</evidence>
<dbReference type="RefSeq" id="WP_039368689.1">
    <property type="nucleotide sequence ID" value="NZ_PGEZ01000001.1"/>
</dbReference>
<feature type="transmembrane region" description="Helical" evidence="11">
    <location>
        <begin position="32"/>
        <end position="53"/>
    </location>
</feature>
<feature type="transmembrane region" description="Helical" evidence="11">
    <location>
        <begin position="84"/>
        <end position="106"/>
    </location>
</feature>
<comment type="similarity">
    <text evidence="3 10">Belongs to the cytochrome c oxidase bacterial subunit CtaF family.</text>
</comment>
<keyword evidence="5 11" id="KW-0812">Transmembrane</keyword>
<keyword evidence="6 10" id="KW-1278">Translocase</keyword>
<evidence type="ECO:0000256" key="4">
    <source>
        <dbReference type="ARBA" id="ARBA00022475"/>
    </source>
</evidence>
<protein>
    <recommendedName>
        <fullName evidence="10">Cytochrome c oxidase polypeptide 4</fullName>
        <ecNumber evidence="10">7.1.1.9</ecNumber>
    </recommendedName>
    <alternativeName>
        <fullName evidence="10">Cytochrome aa3 subunit 4</fullName>
    </alternativeName>
    <alternativeName>
        <fullName evidence="10">Cytochrome c oxidase polypeptide IV</fullName>
    </alternativeName>
</protein>
<dbReference type="GO" id="GO:0004129">
    <property type="term" value="F:cytochrome-c oxidase activity"/>
    <property type="evidence" value="ECO:0007669"/>
    <property type="project" value="UniProtKB-EC"/>
</dbReference>
<dbReference type="PIRSF" id="PIRSF017385">
    <property type="entry name" value="CtaF"/>
    <property type="match status" value="1"/>
</dbReference>
<dbReference type="EC" id="7.1.1.9" evidence="10"/>
<comment type="function">
    <text evidence="1 10">Part of cytochrome c oxidase, its function is unknown.</text>
</comment>
<keyword evidence="8 10" id="KW-0472">Membrane</keyword>
<sequence>MKAEAWVVASVAIFFVIVTPIYWIASGDPTGTTALVMAALLAALLGFYLGVVAKQIPARLEDRDDAEIAEGAGEQGFYPPWSWWPLWCALAFGAMIIGLIFGWWLFIIASGFGAMAVCGWVFEYYRGVFEH</sequence>
<evidence type="ECO:0000256" key="11">
    <source>
        <dbReference type="SAM" id="Phobius"/>
    </source>
</evidence>
<comment type="catalytic activity">
    <reaction evidence="9 10">
        <text>4 Fe(II)-[cytochrome c] + O2 + 8 H(+)(in) = 4 Fe(III)-[cytochrome c] + 2 H2O + 4 H(+)(out)</text>
        <dbReference type="Rhea" id="RHEA:11436"/>
        <dbReference type="Rhea" id="RHEA-COMP:10350"/>
        <dbReference type="Rhea" id="RHEA-COMP:14399"/>
        <dbReference type="ChEBI" id="CHEBI:15377"/>
        <dbReference type="ChEBI" id="CHEBI:15378"/>
        <dbReference type="ChEBI" id="CHEBI:15379"/>
        <dbReference type="ChEBI" id="CHEBI:29033"/>
        <dbReference type="ChEBI" id="CHEBI:29034"/>
        <dbReference type="EC" id="7.1.1.9"/>
    </reaction>
</comment>
<dbReference type="AlphaFoldDB" id="A0A0B2AXZ7"/>
<keyword evidence="13" id="KW-1185">Reference proteome</keyword>
<organism evidence="12 13">
    <name type="scientific">Mumia flava</name>
    <dbReference type="NCBI Taxonomy" id="1348852"/>
    <lineage>
        <taxon>Bacteria</taxon>
        <taxon>Bacillati</taxon>
        <taxon>Actinomycetota</taxon>
        <taxon>Actinomycetes</taxon>
        <taxon>Propionibacteriales</taxon>
        <taxon>Nocardioidaceae</taxon>
        <taxon>Mumia</taxon>
    </lineage>
</organism>
<gene>
    <name evidence="12" type="ORF">CLV56_0279</name>
</gene>
<accession>A0A0B2AXZ7</accession>
<comment type="subunit">
    <text evidence="10">Associates with subunits I, II and III to form cytochrome c oxidase.</text>
</comment>
<comment type="caution">
    <text evidence="12">The sequence shown here is derived from an EMBL/GenBank/DDBJ whole genome shotgun (WGS) entry which is preliminary data.</text>
</comment>
<keyword evidence="4 10" id="KW-1003">Cell membrane</keyword>
<dbReference type="Proteomes" id="UP000230842">
    <property type="component" value="Unassembled WGS sequence"/>
</dbReference>
<dbReference type="EMBL" id="PGEZ01000001">
    <property type="protein sequence ID" value="PJJ56075.1"/>
    <property type="molecule type" value="Genomic_DNA"/>
</dbReference>
<feature type="transmembrane region" description="Helical" evidence="11">
    <location>
        <begin position="6"/>
        <end position="25"/>
    </location>
</feature>
<reference evidence="12 13" key="1">
    <citation type="submission" date="2017-11" db="EMBL/GenBank/DDBJ databases">
        <title>Genomic Encyclopedia of Archaeal and Bacterial Type Strains, Phase II (KMG-II): From Individual Species to Whole Genera.</title>
        <authorList>
            <person name="Goeker M."/>
        </authorList>
    </citation>
    <scope>NUCLEOTIDE SEQUENCE [LARGE SCALE GENOMIC DNA]</scope>
    <source>
        <strain evidence="12 13">DSM 27763</strain>
    </source>
</reference>
<comment type="subcellular location">
    <subcellularLocation>
        <location evidence="2">Cell membrane</location>
        <topology evidence="2">Multi-pass membrane protein</topology>
    </subcellularLocation>
</comment>
<dbReference type="GO" id="GO:0022900">
    <property type="term" value="P:electron transport chain"/>
    <property type="evidence" value="ECO:0007669"/>
    <property type="project" value="InterPro"/>
</dbReference>
<dbReference type="GO" id="GO:0005886">
    <property type="term" value="C:plasma membrane"/>
    <property type="evidence" value="ECO:0007669"/>
    <property type="project" value="UniProtKB-SubCell"/>
</dbReference>
<evidence type="ECO:0000256" key="3">
    <source>
        <dbReference type="ARBA" id="ARBA00006870"/>
    </source>
</evidence>
<evidence type="ECO:0000256" key="7">
    <source>
        <dbReference type="ARBA" id="ARBA00022989"/>
    </source>
</evidence>
<evidence type="ECO:0000256" key="1">
    <source>
        <dbReference type="ARBA" id="ARBA00002536"/>
    </source>
</evidence>
<evidence type="ECO:0000256" key="6">
    <source>
        <dbReference type="ARBA" id="ARBA00022967"/>
    </source>
</evidence>
<name>A0A0B2AXZ7_9ACTN</name>
<evidence type="ECO:0000313" key="13">
    <source>
        <dbReference type="Proteomes" id="UP000230842"/>
    </source>
</evidence>
<keyword evidence="7 11" id="KW-1133">Transmembrane helix</keyword>
<proteinExistence type="inferred from homology"/>